<dbReference type="EMBL" id="GEDG01029114">
    <property type="protein sequence ID" value="JAP12752.1"/>
    <property type="molecule type" value="Transcribed_RNA"/>
</dbReference>
<feature type="non-terminal residue" evidence="2">
    <location>
        <position position="74"/>
    </location>
</feature>
<name>A0A0V0GZ82_SOLCH</name>
<reference evidence="2" key="1">
    <citation type="submission" date="2015-12" db="EMBL/GenBank/DDBJ databases">
        <title>Gene expression during late stages of embryo sac development: a critical building block for successful pollen-pistil interactions.</title>
        <authorList>
            <person name="Liu Y."/>
            <person name="Joly V."/>
            <person name="Sabar M."/>
            <person name="Matton D.P."/>
        </authorList>
    </citation>
    <scope>NUCLEOTIDE SEQUENCE</scope>
</reference>
<organism evidence="2">
    <name type="scientific">Solanum chacoense</name>
    <name type="common">Chaco potato</name>
    <dbReference type="NCBI Taxonomy" id="4108"/>
    <lineage>
        <taxon>Eukaryota</taxon>
        <taxon>Viridiplantae</taxon>
        <taxon>Streptophyta</taxon>
        <taxon>Embryophyta</taxon>
        <taxon>Tracheophyta</taxon>
        <taxon>Spermatophyta</taxon>
        <taxon>Magnoliopsida</taxon>
        <taxon>eudicotyledons</taxon>
        <taxon>Gunneridae</taxon>
        <taxon>Pentapetalae</taxon>
        <taxon>asterids</taxon>
        <taxon>lamiids</taxon>
        <taxon>Solanales</taxon>
        <taxon>Solanaceae</taxon>
        <taxon>Solanoideae</taxon>
        <taxon>Solaneae</taxon>
        <taxon>Solanum</taxon>
    </lineage>
</organism>
<evidence type="ECO:0000313" key="2">
    <source>
        <dbReference type="EMBL" id="JAP12752.1"/>
    </source>
</evidence>
<feature type="chain" id="PRO_5006865576" evidence="1">
    <location>
        <begin position="28"/>
        <end position="74"/>
    </location>
</feature>
<protein>
    <submittedName>
        <fullName evidence="2">Putative ovule protein</fullName>
    </submittedName>
</protein>
<sequence>MGVYNADATCSFLFLWLLFYGSSVCRASFRWGCNLSYLELHLFFNCKWKKVNNIASYKTWSFDWVSWLSGRNCV</sequence>
<proteinExistence type="predicted"/>
<dbReference type="AlphaFoldDB" id="A0A0V0GZ82"/>
<keyword evidence="1" id="KW-0732">Signal</keyword>
<evidence type="ECO:0000256" key="1">
    <source>
        <dbReference type="SAM" id="SignalP"/>
    </source>
</evidence>
<accession>A0A0V0GZ82</accession>
<feature type="signal peptide" evidence="1">
    <location>
        <begin position="1"/>
        <end position="27"/>
    </location>
</feature>